<reference evidence="2" key="1">
    <citation type="submission" date="2021-12" db="EMBL/GenBank/DDBJ databases">
        <title>Prjna785345.</title>
        <authorList>
            <person name="Rujirawat T."/>
            <person name="Krajaejun T."/>
        </authorList>
    </citation>
    <scope>NUCLEOTIDE SEQUENCE</scope>
    <source>
        <strain evidence="2">Pi057C3</strain>
    </source>
</reference>
<evidence type="ECO:0008006" key="4">
    <source>
        <dbReference type="Google" id="ProtNLM"/>
    </source>
</evidence>
<sequence length="73" mass="7824">MARPLHILLAFVLVAMIAHPFADAACKVKPDAANEAGEAVDGKLTTEARNKRLINKIAFDVVEKKNATEPIGV</sequence>
<organism evidence="2 3">
    <name type="scientific">Pythium insidiosum</name>
    <name type="common">Pythiosis disease agent</name>
    <dbReference type="NCBI Taxonomy" id="114742"/>
    <lineage>
        <taxon>Eukaryota</taxon>
        <taxon>Sar</taxon>
        <taxon>Stramenopiles</taxon>
        <taxon>Oomycota</taxon>
        <taxon>Peronosporomycetes</taxon>
        <taxon>Pythiales</taxon>
        <taxon>Pythiaceae</taxon>
        <taxon>Pythium</taxon>
    </lineage>
</organism>
<feature type="chain" id="PRO_5042034274" description="RxLR effector protein" evidence="1">
    <location>
        <begin position="25"/>
        <end position="73"/>
    </location>
</feature>
<evidence type="ECO:0000313" key="3">
    <source>
        <dbReference type="Proteomes" id="UP001209570"/>
    </source>
</evidence>
<proteinExistence type="predicted"/>
<dbReference type="AlphaFoldDB" id="A0AAD5QC65"/>
<feature type="signal peptide" evidence="1">
    <location>
        <begin position="1"/>
        <end position="24"/>
    </location>
</feature>
<name>A0AAD5QC65_PYTIN</name>
<protein>
    <recommendedName>
        <fullName evidence="4">RxLR effector protein</fullName>
    </recommendedName>
</protein>
<keyword evidence="3" id="KW-1185">Reference proteome</keyword>
<comment type="caution">
    <text evidence="2">The sequence shown here is derived from an EMBL/GenBank/DDBJ whole genome shotgun (WGS) entry which is preliminary data.</text>
</comment>
<accession>A0AAD5QC65</accession>
<dbReference type="Proteomes" id="UP001209570">
    <property type="component" value="Unassembled WGS sequence"/>
</dbReference>
<keyword evidence="1" id="KW-0732">Signal</keyword>
<evidence type="ECO:0000313" key="2">
    <source>
        <dbReference type="EMBL" id="KAJ0403996.1"/>
    </source>
</evidence>
<evidence type="ECO:0000256" key="1">
    <source>
        <dbReference type="SAM" id="SignalP"/>
    </source>
</evidence>
<dbReference type="EMBL" id="JAKCXM010000071">
    <property type="protein sequence ID" value="KAJ0403996.1"/>
    <property type="molecule type" value="Genomic_DNA"/>
</dbReference>
<gene>
    <name evidence="2" type="ORF">P43SY_001390</name>
</gene>